<accession>A0ABM1NF47</accession>
<evidence type="ECO:0000256" key="2">
    <source>
        <dbReference type="ARBA" id="ARBA00022527"/>
    </source>
</evidence>
<dbReference type="SUPFAM" id="SSF56112">
    <property type="entry name" value="Protein kinase-like (PK-like)"/>
    <property type="match status" value="1"/>
</dbReference>
<evidence type="ECO:0000256" key="1">
    <source>
        <dbReference type="ARBA" id="ARBA00012513"/>
    </source>
</evidence>
<dbReference type="GeneID" id="108568721"/>
<feature type="compositionally biased region" description="Basic and acidic residues" evidence="10">
    <location>
        <begin position="1"/>
        <end position="10"/>
    </location>
</feature>
<evidence type="ECO:0000256" key="5">
    <source>
        <dbReference type="ARBA" id="ARBA00022777"/>
    </source>
</evidence>
<feature type="compositionally biased region" description="Polar residues" evidence="10">
    <location>
        <begin position="27"/>
        <end position="38"/>
    </location>
</feature>
<evidence type="ECO:0000256" key="6">
    <source>
        <dbReference type="ARBA" id="ARBA00022840"/>
    </source>
</evidence>
<evidence type="ECO:0000256" key="10">
    <source>
        <dbReference type="SAM" id="MobiDB-lite"/>
    </source>
</evidence>
<evidence type="ECO:0000256" key="3">
    <source>
        <dbReference type="ARBA" id="ARBA00022679"/>
    </source>
</evidence>
<dbReference type="PROSITE" id="PS50011">
    <property type="entry name" value="PROTEIN_KINASE_DOM"/>
    <property type="match status" value="1"/>
</dbReference>
<dbReference type="Gene3D" id="1.10.510.10">
    <property type="entry name" value="Transferase(Phosphotransferase) domain 1"/>
    <property type="match status" value="2"/>
</dbReference>
<dbReference type="Pfam" id="PF00069">
    <property type="entry name" value="Pkinase"/>
    <property type="match status" value="2"/>
</dbReference>
<comment type="catalytic activity">
    <reaction evidence="8">
        <text>L-seryl-[protein] + ATP = O-phospho-L-seryl-[protein] + ADP + H(+)</text>
        <dbReference type="Rhea" id="RHEA:17989"/>
        <dbReference type="Rhea" id="RHEA-COMP:9863"/>
        <dbReference type="Rhea" id="RHEA-COMP:11604"/>
        <dbReference type="ChEBI" id="CHEBI:15378"/>
        <dbReference type="ChEBI" id="CHEBI:29999"/>
        <dbReference type="ChEBI" id="CHEBI:30616"/>
        <dbReference type="ChEBI" id="CHEBI:83421"/>
        <dbReference type="ChEBI" id="CHEBI:456216"/>
        <dbReference type="EC" id="2.7.11.1"/>
    </reaction>
</comment>
<dbReference type="PROSITE" id="PS00108">
    <property type="entry name" value="PROTEIN_KINASE_ST"/>
    <property type="match status" value="1"/>
</dbReference>
<dbReference type="InterPro" id="IPR017441">
    <property type="entry name" value="Protein_kinase_ATP_BS"/>
</dbReference>
<dbReference type="Proteomes" id="UP000695000">
    <property type="component" value="Unplaced"/>
</dbReference>
<keyword evidence="2" id="KW-0723">Serine/threonine-protein kinase</keyword>
<evidence type="ECO:0000313" key="12">
    <source>
        <dbReference type="Proteomes" id="UP000695000"/>
    </source>
</evidence>
<proteinExistence type="predicted"/>
<gene>
    <name evidence="13" type="primary">LOC108568721</name>
</gene>
<evidence type="ECO:0000256" key="9">
    <source>
        <dbReference type="PROSITE-ProRule" id="PRU10141"/>
    </source>
</evidence>
<evidence type="ECO:0000259" key="11">
    <source>
        <dbReference type="PROSITE" id="PS50011"/>
    </source>
</evidence>
<dbReference type="EC" id="2.7.11.1" evidence="1"/>
<keyword evidence="4 9" id="KW-0547">Nucleotide-binding</keyword>
<keyword evidence="5" id="KW-0418">Kinase</keyword>
<sequence length="616" mass="69789">MTDSLKVLKDRHQKSTGPNLAPEVPNLQPSNRGAVSRSNSRDQEAPETVATENPSRARAAVIGEQQPSVLAAEKNYRFQRAADAETNILPRAYRIRYEELYENRSQRDDFFYRSKNNGGSNLLSLQELNATSSIDDISIDYTSLSLSPIHRRNDPSSHKTRSYCDRGKPACEYTEDDLKQRPSDQNCSQENLNEYKKGGYKPILIGEQLGTYTVLRKLGFGHFSTVWLCSDNREDQKYVAIKVLKAVHLCDNMAKEEISLLTELRRIGSDHPGRKHIIEMVEHFDVSSINGNHVCIGFELMGPSLLHLITQSHYQGIYEGAVKCIIRQVLLGLSYLHNKCKIIHTDLKPENILIKVNDAYIKNMVDKTTRYSELGLPMPRSYISSENYATQSFETLIKFAYSNPVMSPDEPERVQRSSSFPCLSDLTNDGETTKICTRSELYVSPKIEVKIADMGNACWTTDKIEGTIQTKQYRALEVLLGADFNTPADIWSVGCIAFELATGEYLFNPRHTQTFSSNEDHILLIYELLGGIPPYIASRGRRSHRYFDSTGNLIICEMPLLHIWKTEDVLVEKYGWKRVDAIPFAAMINAMIEPDPELRITADNGLVHQWLNDSSS</sequence>
<organism evidence="12 13">
    <name type="scientific">Nicrophorus vespilloides</name>
    <name type="common">Boreal carrion beetle</name>
    <dbReference type="NCBI Taxonomy" id="110193"/>
    <lineage>
        <taxon>Eukaryota</taxon>
        <taxon>Metazoa</taxon>
        <taxon>Ecdysozoa</taxon>
        <taxon>Arthropoda</taxon>
        <taxon>Hexapoda</taxon>
        <taxon>Insecta</taxon>
        <taxon>Pterygota</taxon>
        <taxon>Neoptera</taxon>
        <taxon>Endopterygota</taxon>
        <taxon>Coleoptera</taxon>
        <taxon>Polyphaga</taxon>
        <taxon>Staphyliniformia</taxon>
        <taxon>Silphidae</taxon>
        <taxon>Nicrophorinae</taxon>
        <taxon>Nicrophorus</taxon>
    </lineage>
</organism>
<dbReference type="Gene3D" id="3.30.200.20">
    <property type="entry name" value="Phosphorylase Kinase, domain 1"/>
    <property type="match status" value="1"/>
</dbReference>
<reference evidence="13" key="1">
    <citation type="submission" date="2025-08" db="UniProtKB">
        <authorList>
            <consortium name="RefSeq"/>
        </authorList>
    </citation>
    <scope>IDENTIFICATION</scope>
    <source>
        <tissue evidence="13">Whole Larva</tissue>
    </source>
</reference>
<evidence type="ECO:0000313" key="13">
    <source>
        <dbReference type="RefSeq" id="XP_017785447.1"/>
    </source>
</evidence>
<dbReference type="PROSITE" id="PS00107">
    <property type="entry name" value="PROTEIN_KINASE_ATP"/>
    <property type="match status" value="1"/>
</dbReference>
<name>A0ABM1NF47_NICVS</name>
<dbReference type="RefSeq" id="XP_017785447.1">
    <property type="nucleotide sequence ID" value="XM_017929958.1"/>
</dbReference>
<dbReference type="InterPro" id="IPR051334">
    <property type="entry name" value="SRPK"/>
</dbReference>
<keyword evidence="3" id="KW-0808">Transferase</keyword>
<dbReference type="PANTHER" id="PTHR47634">
    <property type="entry name" value="PROTEIN KINASE DOMAIN-CONTAINING PROTEIN-RELATED"/>
    <property type="match status" value="1"/>
</dbReference>
<keyword evidence="6 9" id="KW-0067">ATP-binding</keyword>
<dbReference type="InterPro" id="IPR000719">
    <property type="entry name" value="Prot_kinase_dom"/>
</dbReference>
<dbReference type="InterPro" id="IPR008271">
    <property type="entry name" value="Ser/Thr_kinase_AS"/>
</dbReference>
<dbReference type="InterPro" id="IPR011009">
    <property type="entry name" value="Kinase-like_dom_sf"/>
</dbReference>
<feature type="domain" description="Protein kinase" evidence="11">
    <location>
        <begin position="212"/>
        <end position="611"/>
    </location>
</feature>
<comment type="catalytic activity">
    <reaction evidence="7">
        <text>L-threonyl-[protein] + ATP = O-phospho-L-threonyl-[protein] + ADP + H(+)</text>
        <dbReference type="Rhea" id="RHEA:46608"/>
        <dbReference type="Rhea" id="RHEA-COMP:11060"/>
        <dbReference type="Rhea" id="RHEA-COMP:11605"/>
        <dbReference type="ChEBI" id="CHEBI:15378"/>
        <dbReference type="ChEBI" id="CHEBI:30013"/>
        <dbReference type="ChEBI" id="CHEBI:30616"/>
        <dbReference type="ChEBI" id="CHEBI:61977"/>
        <dbReference type="ChEBI" id="CHEBI:456216"/>
        <dbReference type="EC" id="2.7.11.1"/>
    </reaction>
</comment>
<keyword evidence="12" id="KW-1185">Reference proteome</keyword>
<protein>
    <recommendedName>
        <fullName evidence="1">non-specific serine/threonine protein kinase</fullName>
        <ecNumber evidence="1">2.7.11.1</ecNumber>
    </recommendedName>
</protein>
<dbReference type="SMART" id="SM00220">
    <property type="entry name" value="S_TKc"/>
    <property type="match status" value="1"/>
</dbReference>
<evidence type="ECO:0000256" key="8">
    <source>
        <dbReference type="ARBA" id="ARBA00048679"/>
    </source>
</evidence>
<feature type="region of interest" description="Disordered" evidence="10">
    <location>
        <begin position="1"/>
        <end position="54"/>
    </location>
</feature>
<dbReference type="PANTHER" id="PTHR47634:SF9">
    <property type="entry name" value="PROTEIN KINASE DOMAIN-CONTAINING PROTEIN-RELATED"/>
    <property type="match status" value="1"/>
</dbReference>
<feature type="binding site" evidence="9">
    <location>
        <position position="242"/>
    </location>
    <ligand>
        <name>ATP</name>
        <dbReference type="ChEBI" id="CHEBI:30616"/>
    </ligand>
</feature>
<evidence type="ECO:0000256" key="7">
    <source>
        <dbReference type="ARBA" id="ARBA00047899"/>
    </source>
</evidence>
<evidence type="ECO:0000256" key="4">
    <source>
        <dbReference type="ARBA" id="ARBA00022741"/>
    </source>
</evidence>